<keyword evidence="2" id="KW-1185">Reference proteome</keyword>
<dbReference type="NCBIfam" id="TIGR01686">
    <property type="entry name" value="FkbH"/>
    <property type="match status" value="1"/>
</dbReference>
<protein>
    <submittedName>
        <fullName evidence="1">HAD-IIIC family phosphatase</fullName>
    </submittedName>
</protein>
<dbReference type="Gene3D" id="3.40.50.1110">
    <property type="entry name" value="SGNH hydrolase"/>
    <property type="match status" value="1"/>
</dbReference>
<dbReference type="EMBL" id="JAVREQ010000004">
    <property type="protein sequence ID" value="MDT0378441.1"/>
    <property type="molecule type" value="Genomic_DNA"/>
</dbReference>
<dbReference type="SUPFAM" id="SSF56784">
    <property type="entry name" value="HAD-like"/>
    <property type="match status" value="1"/>
</dbReference>
<comment type="caution">
    <text evidence="1">The sequence shown here is derived from an EMBL/GenBank/DDBJ whole genome shotgun (WGS) entry which is preliminary data.</text>
</comment>
<dbReference type="Proteomes" id="UP001183414">
    <property type="component" value="Unassembled WGS sequence"/>
</dbReference>
<gene>
    <name evidence="1" type="ORF">RM572_06565</name>
</gene>
<sequence>MTGAPAVAEDAARGGRDVLTALRALKKSGLERAPEEVPRLLGALDDVLDRESAGVLLSGRTAREALAASGAFTPVAVGVLSGSTTDSVPPLLTTALLREGVQPDVGTVPGFNQWRYEVLSGAPVLRELAPAVTGCLLDDSAVFERVRDPLDVAEVEQRCAEFPAELADWLAACERHLRTLVVLNTVPLPARRRDRWIDYAGKARAEAAWQRMNAAISELAAARPGVVVLSTENLTERAGSCAAPHRMRHLTGQAFSQEFLAAWADELSRVVLARLGRARKCLVLDLDDTLWAGIVGDDGVAGLRLGGPHPGSAHTELQSLAADLRRQGVLLTVCSKNDDAVAREAVATHPEMVLRPDDFAAFHAGWNPKPDNVERIAADLNIGIDSMVFVDDNPVERGLMRRRLPPVAVAELPVDPAGYAAAVAGAGWFNQLTLTAEDRSRGDLYRSRAQRAELRESAVSVEDYLRELDSEVLVEEYGDLNGPRIAQLFGRTNQFNLTGARYAAGDLARMTADGSAAFFGVRVTDAFGDNGMVGALALARQPDGGWLIDNFVLSCRVFSRSIEQTVVGLVLRAAKAAGAPAVHGRFVPSAKNARCAGFYPGLGFAGRDGAFRHDLTHLADLPDWLRVGSGEGTFHAP</sequence>
<dbReference type="InterPro" id="IPR010037">
    <property type="entry name" value="FkbH_domain"/>
</dbReference>
<dbReference type="Gene3D" id="3.40.50.1000">
    <property type="entry name" value="HAD superfamily/HAD-like"/>
    <property type="match status" value="1"/>
</dbReference>
<evidence type="ECO:0000313" key="1">
    <source>
        <dbReference type="EMBL" id="MDT0378441.1"/>
    </source>
</evidence>
<name>A0ABU2NPB6_9ACTN</name>
<dbReference type="RefSeq" id="WP_311672335.1">
    <property type="nucleotide sequence ID" value="NZ_JAVREQ010000004.1"/>
</dbReference>
<reference evidence="2" key="1">
    <citation type="submission" date="2023-07" db="EMBL/GenBank/DDBJ databases">
        <title>30 novel species of actinomycetes from the DSMZ collection.</title>
        <authorList>
            <person name="Nouioui I."/>
        </authorList>
    </citation>
    <scope>NUCLEOTIDE SEQUENCE [LARGE SCALE GENOMIC DNA]</scope>
    <source>
        <strain evidence="2">DSM 42041</strain>
    </source>
</reference>
<dbReference type="InterPro" id="IPR023214">
    <property type="entry name" value="HAD_sf"/>
</dbReference>
<proteinExistence type="predicted"/>
<dbReference type="InterPro" id="IPR036514">
    <property type="entry name" value="SGNH_hydro_sf"/>
</dbReference>
<organism evidence="1 2">
    <name type="scientific">Streptomyces hazeniae</name>
    <dbReference type="NCBI Taxonomy" id="3075538"/>
    <lineage>
        <taxon>Bacteria</taxon>
        <taxon>Bacillati</taxon>
        <taxon>Actinomycetota</taxon>
        <taxon>Actinomycetes</taxon>
        <taxon>Kitasatosporales</taxon>
        <taxon>Streptomycetaceae</taxon>
        <taxon>Streptomyces</taxon>
    </lineage>
</organism>
<dbReference type="InterPro" id="IPR036412">
    <property type="entry name" value="HAD-like_sf"/>
</dbReference>
<dbReference type="InterPro" id="IPR010033">
    <property type="entry name" value="HAD_SF_ppase_IIIC"/>
</dbReference>
<accession>A0ABU2NPB6</accession>
<dbReference type="NCBIfam" id="TIGR01681">
    <property type="entry name" value="HAD-SF-IIIC"/>
    <property type="match status" value="1"/>
</dbReference>
<evidence type="ECO:0000313" key="2">
    <source>
        <dbReference type="Proteomes" id="UP001183414"/>
    </source>
</evidence>